<dbReference type="Gene3D" id="1.10.630.10">
    <property type="entry name" value="Cytochrome P450"/>
    <property type="match status" value="1"/>
</dbReference>
<evidence type="ECO:0000256" key="1">
    <source>
        <dbReference type="ARBA" id="ARBA00022723"/>
    </source>
</evidence>
<proteinExistence type="predicted"/>
<dbReference type="InterPro" id="IPR036396">
    <property type="entry name" value="Cyt_P450_sf"/>
</dbReference>
<sequence length="127" mass="14165">MWSVPVNLPFTRYNRSIRASSMIQSMFKDIIGEKRLALEKGHASPDQDLITSLLNIHGNGKKTMLSESEIVDNVMPVTTTGYDTSSVLITFMVQLMASDPIVYAVVLRGKSITFLFVFSFLIMQIAS</sequence>
<dbReference type="Proteomes" id="UP000554482">
    <property type="component" value="Unassembled WGS sequence"/>
</dbReference>
<dbReference type="SUPFAM" id="SSF48264">
    <property type="entry name" value="Cytochrome P450"/>
    <property type="match status" value="1"/>
</dbReference>
<dbReference type="GO" id="GO:0005506">
    <property type="term" value="F:iron ion binding"/>
    <property type="evidence" value="ECO:0007669"/>
    <property type="project" value="InterPro"/>
</dbReference>
<accession>A0A7J6WHD6</accession>
<dbReference type="Pfam" id="PF00067">
    <property type="entry name" value="p450"/>
    <property type="match status" value="1"/>
</dbReference>
<dbReference type="OrthoDB" id="3945418at2759"/>
<keyword evidence="3" id="KW-1133">Transmembrane helix</keyword>
<keyword evidence="3" id="KW-0812">Transmembrane</keyword>
<dbReference type="AlphaFoldDB" id="A0A7J6WHD6"/>
<dbReference type="PANTHER" id="PTHR24286">
    <property type="entry name" value="CYTOCHROME P450 26"/>
    <property type="match status" value="1"/>
</dbReference>
<dbReference type="GO" id="GO:0004497">
    <property type="term" value="F:monooxygenase activity"/>
    <property type="evidence" value="ECO:0007669"/>
    <property type="project" value="InterPro"/>
</dbReference>
<name>A0A7J6WHD6_THATH</name>
<keyword evidence="3" id="KW-0472">Membrane</keyword>
<dbReference type="GO" id="GO:0020037">
    <property type="term" value="F:heme binding"/>
    <property type="evidence" value="ECO:0007669"/>
    <property type="project" value="InterPro"/>
</dbReference>
<evidence type="ECO:0000313" key="5">
    <source>
        <dbReference type="Proteomes" id="UP000554482"/>
    </source>
</evidence>
<gene>
    <name evidence="4" type="ORF">FRX31_013559</name>
</gene>
<keyword evidence="5" id="KW-1185">Reference proteome</keyword>
<dbReference type="InterPro" id="IPR001128">
    <property type="entry name" value="Cyt_P450"/>
</dbReference>
<dbReference type="GO" id="GO:0044550">
    <property type="term" value="P:secondary metabolite biosynthetic process"/>
    <property type="evidence" value="ECO:0007669"/>
    <property type="project" value="UniProtKB-ARBA"/>
</dbReference>
<evidence type="ECO:0000256" key="3">
    <source>
        <dbReference type="SAM" id="Phobius"/>
    </source>
</evidence>
<reference evidence="4 5" key="1">
    <citation type="submission" date="2020-06" db="EMBL/GenBank/DDBJ databases">
        <title>Transcriptomic and genomic resources for Thalictrum thalictroides and T. hernandezii: Facilitating candidate gene discovery in an emerging model plant lineage.</title>
        <authorList>
            <person name="Arias T."/>
            <person name="Riano-Pachon D.M."/>
            <person name="Di Stilio V.S."/>
        </authorList>
    </citation>
    <scope>NUCLEOTIDE SEQUENCE [LARGE SCALE GENOMIC DNA]</scope>
    <source>
        <strain evidence="5">cv. WT478/WT964</strain>
        <tissue evidence="4">Leaves</tissue>
    </source>
</reference>
<protein>
    <submittedName>
        <fullName evidence="4">Cytochrome p450</fullName>
    </submittedName>
</protein>
<dbReference type="GO" id="GO:0016125">
    <property type="term" value="P:sterol metabolic process"/>
    <property type="evidence" value="ECO:0007669"/>
    <property type="project" value="TreeGrafter"/>
</dbReference>
<organism evidence="4 5">
    <name type="scientific">Thalictrum thalictroides</name>
    <name type="common">Rue-anemone</name>
    <name type="synonym">Anemone thalictroides</name>
    <dbReference type="NCBI Taxonomy" id="46969"/>
    <lineage>
        <taxon>Eukaryota</taxon>
        <taxon>Viridiplantae</taxon>
        <taxon>Streptophyta</taxon>
        <taxon>Embryophyta</taxon>
        <taxon>Tracheophyta</taxon>
        <taxon>Spermatophyta</taxon>
        <taxon>Magnoliopsida</taxon>
        <taxon>Ranunculales</taxon>
        <taxon>Ranunculaceae</taxon>
        <taxon>Thalictroideae</taxon>
        <taxon>Thalictrum</taxon>
    </lineage>
</organism>
<keyword evidence="1" id="KW-0479">Metal-binding</keyword>
<dbReference type="GO" id="GO:0016705">
    <property type="term" value="F:oxidoreductase activity, acting on paired donors, with incorporation or reduction of molecular oxygen"/>
    <property type="evidence" value="ECO:0007669"/>
    <property type="project" value="InterPro"/>
</dbReference>
<dbReference type="PANTHER" id="PTHR24286:SF190">
    <property type="entry name" value="CYTOCHROME P450"/>
    <property type="match status" value="1"/>
</dbReference>
<comment type="caution">
    <text evidence="4">The sequence shown here is derived from an EMBL/GenBank/DDBJ whole genome shotgun (WGS) entry which is preliminary data.</text>
</comment>
<evidence type="ECO:0000313" key="4">
    <source>
        <dbReference type="EMBL" id="KAF5196854.1"/>
    </source>
</evidence>
<keyword evidence="2" id="KW-0408">Iron</keyword>
<evidence type="ECO:0000256" key="2">
    <source>
        <dbReference type="ARBA" id="ARBA00023004"/>
    </source>
</evidence>
<feature type="transmembrane region" description="Helical" evidence="3">
    <location>
        <begin position="101"/>
        <end position="123"/>
    </location>
</feature>
<dbReference type="EMBL" id="JABWDY010015434">
    <property type="protein sequence ID" value="KAF5196854.1"/>
    <property type="molecule type" value="Genomic_DNA"/>
</dbReference>